<dbReference type="OrthoDB" id="3921182at2759"/>
<feature type="compositionally biased region" description="Basic and acidic residues" evidence="1">
    <location>
        <begin position="100"/>
        <end position="129"/>
    </location>
</feature>
<gene>
    <name evidence="2" type="ORF">Slin15195_G021790</name>
</gene>
<keyword evidence="3" id="KW-1185">Reference proteome</keyword>
<reference evidence="2" key="1">
    <citation type="submission" date="2022-06" db="EMBL/GenBank/DDBJ databases">
        <title>Complete genome sequences of two strains of the flax pathogen Septoria linicola.</title>
        <authorList>
            <person name="Lapalu N."/>
            <person name="Simon A."/>
            <person name="Demenou B."/>
            <person name="Paumier D."/>
            <person name="Guillot M.-P."/>
            <person name="Gout L."/>
            <person name="Valade R."/>
        </authorList>
    </citation>
    <scope>NUCLEOTIDE SEQUENCE</scope>
    <source>
        <strain evidence="2">SE15195</strain>
    </source>
</reference>
<feature type="region of interest" description="Disordered" evidence="1">
    <location>
        <begin position="167"/>
        <end position="235"/>
    </location>
</feature>
<dbReference type="Proteomes" id="UP001056384">
    <property type="component" value="Chromosome 2"/>
</dbReference>
<dbReference type="AlphaFoldDB" id="A0A9Q9AGW8"/>
<evidence type="ECO:0000313" key="3">
    <source>
        <dbReference type="Proteomes" id="UP001056384"/>
    </source>
</evidence>
<dbReference type="EMBL" id="CP099419">
    <property type="protein sequence ID" value="USW48860.1"/>
    <property type="molecule type" value="Genomic_DNA"/>
</dbReference>
<protein>
    <submittedName>
        <fullName evidence="2">Uncharacterized protein</fullName>
    </submittedName>
</protein>
<evidence type="ECO:0000313" key="2">
    <source>
        <dbReference type="EMBL" id="USW48860.1"/>
    </source>
</evidence>
<accession>A0A9Q9AGW8</accession>
<sequence>MPARNRGQRRPAMYNTPHIRNGGFGVLQVEAVANRPASIQRRHLAASQLRMRDIEPDELSSSEWVRFLVMETRERDRFIADFTRQRRESSSSSSSMPTTDVDREVAYDKAEEARLEAEDARRQEQRAMDPTRSPSPPTRSGARSPGAGRTPFVSIWARHIDGIEQAESEGVTYTPRRPMHARRAVDAEEAPPAYNSVVPQGEAPPAYSPTSDDEGSGPSRRSRIRRFSDQYLNRF</sequence>
<organism evidence="2 3">
    <name type="scientific">Septoria linicola</name>
    <dbReference type="NCBI Taxonomy" id="215465"/>
    <lineage>
        <taxon>Eukaryota</taxon>
        <taxon>Fungi</taxon>
        <taxon>Dikarya</taxon>
        <taxon>Ascomycota</taxon>
        <taxon>Pezizomycotina</taxon>
        <taxon>Dothideomycetes</taxon>
        <taxon>Dothideomycetidae</taxon>
        <taxon>Mycosphaerellales</taxon>
        <taxon>Mycosphaerellaceae</taxon>
        <taxon>Septoria</taxon>
    </lineage>
</organism>
<feature type="region of interest" description="Disordered" evidence="1">
    <location>
        <begin position="83"/>
        <end position="150"/>
    </location>
</feature>
<evidence type="ECO:0000256" key="1">
    <source>
        <dbReference type="SAM" id="MobiDB-lite"/>
    </source>
</evidence>
<proteinExistence type="predicted"/>
<name>A0A9Q9AGW8_9PEZI</name>